<reference evidence="3" key="1">
    <citation type="submission" date="2018-11" db="EMBL/GenBank/DDBJ databases">
        <title>Chitinophaga lutea sp.nov., isolate from arsenic contaminated soil.</title>
        <authorList>
            <person name="Zong Y."/>
        </authorList>
    </citation>
    <scope>NUCLEOTIDE SEQUENCE [LARGE SCALE GENOMIC DNA]</scope>
    <source>
        <strain evidence="3">YLT18</strain>
    </source>
</reference>
<evidence type="ECO:0000313" key="3">
    <source>
        <dbReference type="Proteomes" id="UP000279089"/>
    </source>
</evidence>
<feature type="transmembrane region" description="Helical" evidence="1">
    <location>
        <begin position="6"/>
        <end position="24"/>
    </location>
</feature>
<name>A0A3N4M513_9BACT</name>
<accession>A0A3N4M513</accession>
<sequence length="65" mass="7456">MDVILRVLIMVVLSYPGAFIVWLFKRRKKSFKEIKEEGSAYTHAMITSLLIGLIAVLIECLRAIF</sequence>
<gene>
    <name evidence="2" type="ORF">EG028_26970</name>
</gene>
<protein>
    <submittedName>
        <fullName evidence="2">Uncharacterized protein</fullName>
    </submittedName>
</protein>
<evidence type="ECO:0000313" key="2">
    <source>
        <dbReference type="EMBL" id="RPD38058.1"/>
    </source>
</evidence>
<keyword evidence="1" id="KW-0812">Transmembrane</keyword>
<comment type="caution">
    <text evidence="2">The sequence shown here is derived from an EMBL/GenBank/DDBJ whole genome shotgun (WGS) entry which is preliminary data.</text>
</comment>
<dbReference type="Proteomes" id="UP000279089">
    <property type="component" value="Unassembled WGS sequence"/>
</dbReference>
<dbReference type="EMBL" id="RMBX01000019">
    <property type="protein sequence ID" value="RPD38058.1"/>
    <property type="molecule type" value="Genomic_DNA"/>
</dbReference>
<keyword evidence="3" id="KW-1185">Reference proteome</keyword>
<evidence type="ECO:0000256" key="1">
    <source>
        <dbReference type="SAM" id="Phobius"/>
    </source>
</evidence>
<feature type="transmembrane region" description="Helical" evidence="1">
    <location>
        <begin position="44"/>
        <end position="64"/>
    </location>
</feature>
<proteinExistence type="predicted"/>
<dbReference type="AlphaFoldDB" id="A0A3N4M513"/>
<organism evidence="2 3">
    <name type="scientific">Chitinophaga barathri</name>
    <dbReference type="NCBI Taxonomy" id="1647451"/>
    <lineage>
        <taxon>Bacteria</taxon>
        <taxon>Pseudomonadati</taxon>
        <taxon>Bacteroidota</taxon>
        <taxon>Chitinophagia</taxon>
        <taxon>Chitinophagales</taxon>
        <taxon>Chitinophagaceae</taxon>
        <taxon>Chitinophaga</taxon>
    </lineage>
</organism>
<keyword evidence="1" id="KW-1133">Transmembrane helix</keyword>
<keyword evidence="1" id="KW-0472">Membrane</keyword>